<evidence type="ECO:0000313" key="1">
    <source>
        <dbReference type="EMBL" id="QKG85206.1"/>
    </source>
</evidence>
<protein>
    <submittedName>
        <fullName evidence="1">Sulfotransferase</fullName>
    </submittedName>
</protein>
<gene>
    <name evidence="1" type="ORF">GXN76_12470</name>
</gene>
<dbReference type="Pfam" id="PF13469">
    <property type="entry name" value="Sulfotransfer_3"/>
    <property type="match status" value="1"/>
</dbReference>
<dbReference type="KEGG" id="kpul:GXN76_12470"/>
<dbReference type="Proteomes" id="UP000503088">
    <property type="component" value="Chromosome"/>
</dbReference>
<dbReference type="Gene3D" id="3.40.50.300">
    <property type="entry name" value="P-loop containing nucleotide triphosphate hydrolases"/>
    <property type="match status" value="1"/>
</dbReference>
<keyword evidence="2" id="KW-1185">Reference proteome</keyword>
<accession>A0A7D4B3C1</accession>
<organism evidence="1 2">
    <name type="scientific">Kroppenstedtia pulmonis</name>
    <dbReference type="NCBI Taxonomy" id="1380685"/>
    <lineage>
        <taxon>Bacteria</taxon>
        <taxon>Bacillati</taxon>
        <taxon>Bacillota</taxon>
        <taxon>Bacilli</taxon>
        <taxon>Bacillales</taxon>
        <taxon>Thermoactinomycetaceae</taxon>
        <taxon>Kroppenstedtia</taxon>
    </lineage>
</organism>
<name>A0A7D4B3C1_9BACL</name>
<dbReference type="EMBL" id="CP048104">
    <property type="protein sequence ID" value="QKG85206.1"/>
    <property type="molecule type" value="Genomic_DNA"/>
</dbReference>
<keyword evidence="1" id="KW-0808">Transferase</keyword>
<dbReference type="RefSeq" id="WP_173223644.1">
    <property type="nucleotide sequence ID" value="NZ_CP048104.1"/>
</dbReference>
<dbReference type="AlphaFoldDB" id="A0A7D4B3C1"/>
<dbReference type="SUPFAM" id="SSF52540">
    <property type="entry name" value="P-loop containing nucleoside triphosphate hydrolases"/>
    <property type="match status" value="1"/>
</dbReference>
<dbReference type="InterPro" id="IPR027417">
    <property type="entry name" value="P-loop_NTPase"/>
</dbReference>
<reference evidence="1 2" key="1">
    <citation type="submission" date="2020-01" db="EMBL/GenBank/DDBJ databases">
        <authorList>
            <person name="Gulvik C.A."/>
            <person name="Batra D.G."/>
        </authorList>
    </citation>
    <scope>NUCLEOTIDE SEQUENCE [LARGE SCALE GENOMIC DNA]</scope>
    <source>
        <strain evidence="1 2">W9323</strain>
    </source>
</reference>
<evidence type="ECO:0000313" key="2">
    <source>
        <dbReference type="Proteomes" id="UP000503088"/>
    </source>
</evidence>
<sequence length="261" mass="30807">MSNQATEPRSGFRREAPVVIGGVGGSGTRVVAELLKEMGFYMGKLNKSNDNRSFASLFRRPEWFMRYHRSNPRVIYQALSQFEKQMLQHPDANSSRYVGWGWKNPVSHIYLDFLERYFSELRYIHVIRHGLDIAYSGNKNQLRLWGKLFQIKKPTPEQKSRAYLQYWIRSNRRAIQLGQKMGNRFYLLKYDDLCLHPVREINRLLRFLRLDPRRVSVQKLSKLVQRPSSIGRYKEQDIRLFAPHELKAVQDLGFAVQGQRS</sequence>
<proteinExistence type="predicted"/>
<dbReference type="GO" id="GO:0016740">
    <property type="term" value="F:transferase activity"/>
    <property type="evidence" value="ECO:0007669"/>
    <property type="project" value="UniProtKB-KW"/>
</dbReference>